<feature type="binding site" evidence="5">
    <location>
        <begin position="324"/>
        <end position="326"/>
    </location>
    <ligand>
        <name>substrate</name>
    </ligand>
</feature>
<accession>A0A346Y2A7</accession>
<feature type="domain" description="Fumarase C C-terminal" evidence="7">
    <location>
        <begin position="409"/>
        <end position="461"/>
    </location>
</feature>
<sequence>MSDFRTERDSMGEMQVPASAYYGAQTQRAAENFPISGQPIPPALIKALGQVKASAAVVNHAKGVITDDQFKGISEAAQEVIDGALDAHFVVDVFQTGSGTSSNMNTNEVIANRATEILGGDLGSKLVHPNDHVNAGQSSNDVFPTAVHVAAYQACADDLLPGLRYLHTALADKAAAFTDVVKSGRTHLMDATPVTLGQEFGGYARQIELGIARVESAMERVAELPLGGTAVGTGLNAPEGMTEGVIADLRERTGLDGLREADNHFEAQGARDALVELSGAFKVIAASLTKIANDLRWMGSGPRTGLGEIRLPEIQPGSSIMPAKVNPVIPESVTQVAAQVIGNDAAVTIGGMSGAFELNVFIPMMARNVLESITLLANTSRNFVDKCIAGIEANVERNTELVEKNLSAVTALVPAVGYDLSAEMAKKALKEDRPLREVVYEDSGLSRDEVDRILDMKKMTEGGVL</sequence>
<dbReference type="HAMAP" id="MF_00743">
    <property type="entry name" value="FumaraseC"/>
    <property type="match status" value="1"/>
</dbReference>
<dbReference type="PANTHER" id="PTHR11444">
    <property type="entry name" value="ASPARTATEAMMONIA/ARGININOSUCCINATE/ADENYLOSUCCINATE LYASE"/>
    <property type="match status" value="1"/>
</dbReference>
<dbReference type="PRINTS" id="PR00145">
    <property type="entry name" value="ARGSUCLYASE"/>
</dbReference>
<gene>
    <name evidence="5" type="primary">fumC</name>
    <name evidence="8" type="ORF">DVS28_a3932</name>
</gene>
<organism evidence="8 9">
    <name type="scientific">Euzebya pacifica</name>
    <dbReference type="NCBI Taxonomy" id="1608957"/>
    <lineage>
        <taxon>Bacteria</taxon>
        <taxon>Bacillati</taxon>
        <taxon>Actinomycetota</taxon>
        <taxon>Nitriliruptoria</taxon>
        <taxon>Euzebyales</taxon>
    </lineage>
</organism>
<evidence type="ECO:0000313" key="9">
    <source>
        <dbReference type="Proteomes" id="UP000264006"/>
    </source>
</evidence>
<comment type="catalytic activity">
    <reaction evidence="5">
        <text>(S)-malate = fumarate + H2O</text>
        <dbReference type="Rhea" id="RHEA:12460"/>
        <dbReference type="ChEBI" id="CHEBI:15377"/>
        <dbReference type="ChEBI" id="CHEBI:15589"/>
        <dbReference type="ChEBI" id="CHEBI:29806"/>
        <dbReference type="EC" id="4.2.1.2"/>
    </reaction>
</comment>
<dbReference type="OrthoDB" id="9802809at2"/>
<dbReference type="AlphaFoldDB" id="A0A346Y2A7"/>
<dbReference type="InterPro" id="IPR022761">
    <property type="entry name" value="Fumarate_lyase_N"/>
</dbReference>
<comment type="pathway">
    <text evidence="5">Carbohydrate metabolism; tricarboxylic acid cycle; (S)-malate from fumarate: step 1/1.</text>
</comment>
<comment type="subunit">
    <text evidence="5">Homotetramer.</text>
</comment>
<dbReference type="EC" id="4.2.1.2" evidence="5"/>
<dbReference type="InterPro" id="IPR018951">
    <property type="entry name" value="Fumarase_C_C"/>
</dbReference>
<dbReference type="Gene3D" id="1.20.200.10">
    <property type="entry name" value="Fumarase/aspartase (Central domain)"/>
    <property type="match status" value="1"/>
</dbReference>
<dbReference type="EMBL" id="CP031165">
    <property type="protein sequence ID" value="AXV08604.1"/>
    <property type="molecule type" value="Genomic_DNA"/>
</dbReference>
<comment type="function">
    <text evidence="5">Involved in the TCA cycle. Catalyzes the stereospecific interconversion of fumarate to L-malate.</text>
</comment>
<dbReference type="InterPro" id="IPR008948">
    <property type="entry name" value="L-Aspartase-like"/>
</dbReference>
<dbReference type="GO" id="GO:0005737">
    <property type="term" value="C:cytoplasm"/>
    <property type="evidence" value="ECO:0007669"/>
    <property type="project" value="UniProtKB-SubCell"/>
</dbReference>
<dbReference type="FunFam" id="1.10.275.10:FF:000001">
    <property type="entry name" value="Fumarate hydratase, mitochondrial"/>
    <property type="match status" value="1"/>
</dbReference>
<reference evidence="8 9" key="1">
    <citation type="submission" date="2018-09" db="EMBL/GenBank/DDBJ databases">
        <title>Complete genome sequence of Euzebya sp. DY32-46 isolated from seawater of Pacific Ocean.</title>
        <authorList>
            <person name="Xu L."/>
            <person name="Wu Y.-H."/>
            <person name="Xu X.-W."/>
        </authorList>
    </citation>
    <scope>NUCLEOTIDE SEQUENCE [LARGE SCALE GENOMIC DNA]</scope>
    <source>
        <strain evidence="8 9">DY32-46</strain>
    </source>
</reference>
<dbReference type="UniPathway" id="UPA00223">
    <property type="reaction ID" value="UER01007"/>
</dbReference>
<comment type="subcellular location">
    <subcellularLocation>
        <location evidence="5">Cytoplasm</location>
    </subcellularLocation>
</comment>
<feature type="binding site" description="in site B" evidence="5">
    <location>
        <begin position="128"/>
        <end position="131"/>
    </location>
    <ligand>
        <name>substrate</name>
    </ligand>
</feature>
<dbReference type="FunFam" id="1.20.200.10:FF:000001">
    <property type="entry name" value="Fumarate hydratase, mitochondrial"/>
    <property type="match status" value="1"/>
</dbReference>
<comment type="miscellaneous">
    <text evidence="5">There are 2 substrate-binding sites: the catalytic A site, and the non-catalytic B site that may play a role in the transfer of substrate or product between the active site and the solvent. Alternatively, the B site may bind allosteric effectors.</text>
</comment>
<feature type="active site" evidence="5">
    <location>
        <position position="318"/>
    </location>
</feature>
<feature type="binding site" evidence="5">
    <location>
        <position position="186"/>
    </location>
    <ligand>
        <name>substrate</name>
    </ligand>
</feature>
<dbReference type="PRINTS" id="PR00149">
    <property type="entry name" value="FUMRATELYASE"/>
</dbReference>
<dbReference type="InterPro" id="IPR000362">
    <property type="entry name" value="Fumarate_lyase_fam"/>
</dbReference>
<dbReference type="Pfam" id="PF10415">
    <property type="entry name" value="FumaraseC_C"/>
    <property type="match status" value="1"/>
</dbReference>
<dbReference type="Pfam" id="PF00206">
    <property type="entry name" value="Lyase_1"/>
    <property type="match status" value="1"/>
</dbReference>
<evidence type="ECO:0000256" key="2">
    <source>
        <dbReference type="ARBA" id="ARBA00022490"/>
    </source>
</evidence>
<dbReference type="GO" id="GO:0004333">
    <property type="term" value="F:fumarate hydratase activity"/>
    <property type="evidence" value="ECO:0007669"/>
    <property type="project" value="UniProtKB-UniRule"/>
</dbReference>
<dbReference type="PANTHER" id="PTHR11444:SF22">
    <property type="entry name" value="FUMARATE HYDRATASE CLASS II"/>
    <property type="match status" value="1"/>
</dbReference>
<evidence type="ECO:0000259" key="6">
    <source>
        <dbReference type="Pfam" id="PF00206"/>
    </source>
</evidence>
<dbReference type="CDD" id="cd01362">
    <property type="entry name" value="Fumarase_classII"/>
    <property type="match status" value="1"/>
</dbReference>
<evidence type="ECO:0000256" key="1">
    <source>
        <dbReference type="ARBA" id="ARBA00009084"/>
    </source>
</evidence>
<dbReference type="KEGG" id="euz:DVS28_a3932"/>
<evidence type="ECO:0000256" key="3">
    <source>
        <dbReference type="ARBA" id="ARBA00022532"/>
    </source>
</evidence>
<keyword evidence="4 5" id="KW-0456">Lyase</keyword>
<evidence type="ECO:0000256" key="5">
    <source>
        <dbReference type="HAMAP-Rule" id="MF_00743"/>
    </source>
</evidence>
<dbReference type="GO" id="GO:0006106">
    <property type="term" value="P:fumarate metabolic process"/>
    <property type="evidence" value="ECO:0007669"/>
    <property type="project" value="InterPro"/>
</dbReference>
<name>A0A346Y2A7_9ACTN</name>
<protein>
    <recommendedName>
        <fullName evidence="5">Fumarate hydratase class II</fullName>
        <shortName evidence="5">Fumarase C</shortName>
        <ecNumber evidence="5">4.2.1.2</ecNumber>
    </recommendedName>
    <alternativeName>
        <fullName evidence="5">Aerobic fumarase</fullName>
    </alternativeName>
    <alternativeName>
        <fullName evidence="5">Iron-independent fumarase</fullName>
    </alternativeName>
</protein>
<feature type="binding site" evidence="5">
    <location>
        <begin position="98"/>
        <end position="100"/>
    </location>
    <ligand>
        <name>substrate</name>
    </ligand>
</feature>
<feature type="binding site" evidence="5">
    <location>
        <position position="319"/>
    </location>
    <ligand>
        <name>substrate</name>
    </ligand>
</feature>
<comment type="similarity">
    <text evidence="1 5">Belongs to the class-II fumarase/aspartase family. Fumarase subfamily.</text>
</comment>
<feature type="active site" description="Proton donor/acceptor" evidence="5">
    <location>
        <position position="187"/>
    </location>
</feature>
<dbReference type="GO" id="GO:0006099">
    <property type="term" value="P:tricarboxylic acid cycle"/>
    <property type="evidence" value="ECO:0007669"/>
    <property type="project" value="UniProtKB-UniRule"/>
</dbReference>
<evidence type="ECO:0000256" key="4">
    <source>
        <dbReference type="ARBA" id="ARBA00023239"/>
    </source>
</evidence>
<proteinExistence type="inferred from homology"/>
<dbReference type="Gene3D" id="1.10.275.10">
    <property type="entry name" value="Fumarase/aspartase (N-terminal domain)"/>
    <property type="match status" value="1"/>
</dbReference>
<dbReference type="Proteomes" id="UP000264006">
    <property type="component" value="Chromosome"/>
</dbReference>
<dbReference type="InterPro" id="IPR005677">
    <property type="entry name" value="Fum_hydII"/>
</dbReference>
<feature type="site" description="Important for catalytic activity" evidence="5">
    <location>
        <position position="331"/>
    </location>
</feature>
<evidence type="ECO:0000313" key="8">
    <source>
        <dbReference type="EMBL" id="AXV08604.1"/>
    </source>
</evidence>
<dbReference type="NCBIfam" id="NF008909">
    <property type="entry name" value="PRK12273.1"/>
    <property type="match status" value="1"/>
</dbReference>
<dbReference type="PROSITE" id="PS00163">
    <property type="entry name" value="FUMARATE_LYASES"/>
    <property type="match status" value="1"/>
</dbReference>
<dbReference type="SUPFAM" id="SSF48557">
    <property type="entry name" value="L-aspartase-like"/>
    <property type="match status" value="1"/>
</dbReference>
<dbReference type="InterPro" id="IPR020557">
    <property type="entry name" value="Fumarate_lyase_CS"/>
</dbReference>
<dbReference type="Gene3D" id="1.10.40.30">
    <property type="entry name" value="Fumarase/aspartase (C-terminal domain)"/>
    <property type="match status" value="1"/>
</dbReference>
<keyword evidence="9" id="KW-1185">Reference proteome</keyword>
<dbReference type="RefSeq" id="WP_114592927.1">
    <property type="nucleotide sequence ID" value="NZ_CP031165.1"/>
</dbReference>
<evidence type="ECO:0000259" key="7">
    <source>
        <dbReference type="Pfam" id="PF10415"/>
    </source>
</evidence>
<feature type="domain" description="Fumarate lyase N-terminal" evidence="6">
    <location>
        <begin position="12"/>
        <end position="342"/>
    </location>
</feature>
<feature type="binding site" evidence="5">
    <location>
        <begin position="138"/>
        <end position="140"/>
    </location>
    <ligand>
        <name>substrate</name>
    </ligand>
</feature>
<dbReference type="InterPro" id="IPR024083">
    <property type="entry name" value="Fumarase/histidase_N"/>
</dbReference>
<keyword evidence="3 5" id="KW-0816">Tricarboxylic acid cycle</keyword>
<keyword evidence="2 5" id="KW-0963">Cytoplasm</keyword>